<dbReference type="GO" id="GO:0038203">
    <property type="term" value="P:TORC2 signaling"/>
    <property type="evidence" value="ECO:0007669"/>
    <property type="project" value="TreeGrafter"/>
</dbReference>
<feature type="region of interest" description="Disordered" evidence="1">
    <location>
        <begin position="762"/>
        <end position="795"/>
    </location>
</feature>
<evidence type="ECO:0000313" key="3">
    <source>
        <dbReference type="Proteomes" id="UP001306508"/>
    </source>
</evidence>
<dbReference type="AlphaFoldDB" id="A0AAN7WLI1"/>
<feature type="region of interest" description="Disordered" evidence="1">
    <location>
        <begin position="371"/>
        <end position="394"/>
    </location>
</feature>
<feature type="compositionally biased region" description="Polar residues" evidence="1">
    <location>
        <begin position="654"/>
        <end position="669"/>
    </location>
</feature>
<proteinExistence type="predicted"/>
<evidence type="ECO:0000313" key="2">
    <source>
        <dbReference type="EMBL" id="KAK5780759.1"/>
    </source>
</evidence>
<gene>
    <name evidence="2" type="ORF">RI543_001881</name>
</gene>
<feature type="compositionally biased region" description="Low complexity" evidence="1">
    <location>
        <begin position="381"/>
        <end position="394"/>
    </location>
</feature>
<name>A0AAN7WLI1_9SACH</name>
<dbReference type="Pfam" id="PF08539">
    <property type="entry name" value="HbrB"/>
    <property type="match status" value="2"/>
</dbReference>
<comment type="caution">
    <text evidence="2">The sequence shown here is derived from an EMBL/GenBank/DDBJ whole genome shotgun (WGS) entry which is preliminary data.</text>
</comment>
<sequence>MSTKLEHKVDTQLPVTTIRKGESVKLRSSSSPPETIDKSVIGISPKKEKPRVYSISSDIIPQTIIVGEKPSRERGNSRLSNTTTSALSNLTVETVNDSVDTNKPLTSSSIIDKDVISSNYDNLQKLNKNVNDKYRDLSSKNNIPKWSNVGFQSIFRGPKSKKSNISITSDRSSISSASSNAHSTTMPVTHSNKHDTNTTASTNNNSKTLNSPDDSSNIVRKTNIKPIRKSSDSFDKSLRSFGPLHSLRLRHTTNDFTPLHSNVETNVEPYKRRRDSIFSLTKIRDDSDKQLPRNNNSNSKITIAYNDTNSNNQLRKNSDTLITNSLINLSDQETISSNNLNVDKTRTNRERTTGNSMRRNTSNATLSLISTISHSSGGGNNNNNSNSNSANKNNPFIKFTKKIFRSKSSQHLKDTTEPVIPNSLGKFLHSSIGRHRSPVHFIHSTTGGIIDSGKSVYSFNPSVLNATNDAALAITQQDDILDSTNVAILHDLLKNLSSLKANYRNFNTQELIILSGNIWGIYCSVVVELFKNQRIWHLPAKIEDLNRILRFYIKLKTRSKIAITWAKLIFEIEEFIVTSLYVFENQVVFNYSNEDTINTALKRLGVLWQIFYQEIYYDVVAVLLPLETDYQNQIKLNDVYKRNRLSLTKRKNENNSSLHLSNRSKSYDYNNDKHERNVNDNNENNEVQSLDDYLAPEIIGLRRLDSDDTSMKKNSDYNSNALSAITPTSVNSSSSNLITQMGNNMFLDLNIDFNKVNRSNGNLNVNGNNNYSNNSNNGSGSGSGSSNNDKNNNYSINTATSIPNINVNINNYNSSSNINGNSVNVGINGKFSIEDMLLRCFRDSIVLPYYQNFIHSDEGVSKSFYTYILNEEEESGVTEEDKLILLQCLGILSTIQGKDGNQQIIEDLLEGVRMSI</sequence>
<dbReference type="Proteomes" id="UP001306508">
    <property type="component" value="Unassembled WGS sequence"/>
</dbReference>
<evidence type="ECO:0000256" key="1">
    <source>
        <dbReference type="SAM" id="MobiDB-lite"/>
    </source>
</evidence>
<dbReference type="EMBL" id="JAWIZZ010000040">
    <property type="protein sequence ID" value="KAK5780759.1"/>
    <property type="molecule type" value="Genomic_DNA"/>
</dbReference>
<organism evidence="2 3">
    <name type="scientific">Arxiozyma heterogenica</name>
    <dbReference type="NCBI Taxonomy" id="278026"/>
    <lineage>
        <taxon>Eukaryota</taxon>
        <taxon>Fungi</taxon>
        <taxon>Dikarya</taxon>
        <taxon>Ascomycota</taxon>
        <taxon>Saccharomycotina</taxon>
        <taxon>Saccharomycetes</taxon>
        <taxon>Saccharomycetales</taxon>
        <taxon>Saccharomycetaceae</taxon>
        <taxon>Arxiozyma</taxon>
    </lineage>
</organism>
<reference evidence="3" key="1">
    <citation type="submission" date="2023-07" db="EMBL/GenBank/DDBJ databases">
        <title>A draft genome of Kazachstania heterogenica Y-27499.</title>
        <authorList>
            <person name="Donic C."/>
            <person name="Kralova J.S."/>
            <person name="Fidel L."/>
            <person name="Ben-Dor S."/>
            <person name="Jung S."/>
        </authorList>
    </citation>
    <scope>NUCLEOTIDE SEQUENCE [LARGE SCALE GENOMIC DNA]</scope>
    <source>
        <strain evidence="3">Y27499</strain>
    </source>
</reference>
<dbReference type="InterPro" id="IPR013745">
    <property type="entry name" value="Bit61/PRR5"/>
</dbReference>
<accession>A0AAN7WLI1</accession>
<dbReference type="GO" id="GO:0031932">
    <property type="term" value="C:TORC2 complex"/>
    <property type="evidence" value="ECO:0007669"/>
    <property type="project" value="TreeGrafter"/>
</dbReference>
<feature type="compositionally biased region" description="Low complexity" evidence="1">
    <location>
        <begin position="197"/>
        <end position="211"/>
    </location>
</feature>
<feature type="compositionally biased region" description="Low complexity" evidence="1">
    <location>
        <begin position="163"/>
        <end position="185"/>
    </location>
</feature>
<keyword evidence="3" id="KW-1185">Reference proteome</keyword>
<protein>
    <submittedName>
        <fullName evidence="2">Uncharacterized protein</fullName>
    </submittedName>
</protein>
<dbReference type="PANTHER" id="PTHR32428">
    <property type="entry name" value="TARGET OF RAPAMYCIN COMPLEX 2 SUBUNIT BIT61-RELATED"/>
    <property type="match status" value="1"/>
</dbReference>
<dbReference type="PANTHER" id="PTHR32428:SF2">
    <property type="entry name" value="TARGET OF RAPAMYCIN COMPLEX 2 SUBUNIT BIT61-RELATED"/>
    <property type="match status" value="1"/>
</dbReference>
<feature type="region of interest" description="Disordered" evidence="1">
    <location>
        <begin position="651"/>
        <end position="689"/>
    </location>
</feature>
<feature type="region of interest" description="Disordered" evidence="1">
    <location>
        <begin position="159"/>
        <end position="233"/>
    </location>
</feature>